<evidence type="ECO:0000313" key="3">
    <source>
        <dbReference type="RefSeq" id="XP_012938377.1"/>
    </source>
</evidence>
<dbReference type="PANTHER" id="PTHR39369:SF6">
    <property type="entry name" value="LIN-24 (TWENTY-FOUR) LIKE"/>
    <property type="match status" value="1"/>
</dbReference>
<evidence type="ECO:0000256" key="1">
    <source>
        <dbReference type="SAM" id="MobiDB-lite"/>
    </source>
</evidence>
<dbReference type="CDD" id="cd20237">
    <property type="entry name" value="PFM_LIN24-like"/>
    <property type="match status" value="1"/>
</dbReference>
<dbReference type="RefSeq" id="XP_012938377.1">
    <property type="nucleotide sequence ID" value="XM_013082923.2"/>
</dbReference>
<feature type="compositionally biased region" description="Basic and acidic residues" evidence="1">
    <location>
        <begin position="292"/>
        <end position="301"/>
    </location>
</feature>
<organism evidence="2 3">
    <name type="scientific">Aplysia californica</name>
    <name type="common">California sea hare</name>
    <dbReference type="NCBI Taxonomy" id="6500"/>
    <lineage>
        <taxon>Eukaryota</taxon>
        <taxon>Metazoa</taxon>
        <taxon>Spiralia</taxon>
        <taxon>Lophotrochozoa</taxon>
        <taxon>Mollusca</taxon>
        <taxon>Gastropoda</taxon>
        <taxon>Heterobranchia</taxon>
        <taxon>Euthyneura</taxon>
        <taxon>Tectipleura</taxon>
        <taxon>Aplysiida</taxon>
        <taxon>Aplysioidea</taxon>
        <taxon>Aplysiidae</taxon>
        <taxon>Aplysia</taxon>
    </lineage>
</organism>
<proteinExistence type="predicted"/>
<feature type="compositionally biased region" description="Basic and acidic residues" evidence="1">
    <location>
        <begin position="310"/>
        <end position="319"/>
    </location>
</feature>
<sequence length="319" mass="36087">MSTSIIELDDIIRRHAWNTLKKKCNFVRRAFLNEADYVCQVDWSSLSIEHKVSKFTPKEKDNTPIETNWGNVVTGARWVPLWSCDFDNKADAKQAHAFRGSRDTTTWVDVDLEQCYTVDKEVSVEVNIPPNFSKFRAGRDNSLSLNKVKGQVFKEVLTWEVNSQVEVLPGWRAHAQLLAREECSSIEFEIRTTLYNPKGIVPVTFVRKSDKRVAYTVEIDDFREAFRLVADGGVLTPEEKSCVEVMMTHTVNSLGLGTSAAFPQIITKGSCVCLSWSDQKVDIKTSPLSGEESSHDGDRKKAPVTQNSISEHKFTIKSY</sequence>
<accession>A0ABM1A0J8</accession>
<gene>
    <name evidence="3" type="primary">LOC101857719</name>
</gene>
<keyword evidence="2" id="KW-1185">Reference proteome</keyword>
<dbReference type="Proteomes" id="UP000694888">
    <property type="component" value="Unplaced"/>
</dbReference>
<name>A0ABM1A0J8_APLCA</name>
<evidence type="ECO:0000313" key="2">
    <source>
        <dbReference type="Proteomes" id="UP000694888"/>
    </source>
</evidence>
<dbReference type="GeneID" id="101857719"/>
<reference evidence="3" key="1">
    <citation type="submission" date="2025-08" db="UniProtKB">
        <authorList>
            <consortium name="RefSeq"/>
        </authorList>
    </citation>
    <scope>IDENTIFICATION</scope>
</reference>
<dbReference type="PANTHER" id="PTHR39369">
    <property type="entry name" value="LIN-24 (TWENTY-FOUR) LIKE"/>
    <property type="match status" value="1"/>
</dbReference>
<feature type="region of interest" description="Disordered" evidence="1">
    <location>
        <begin position="285"/>
        <end position="319"/>
    </location>
</feature>
<protein>
    <submittedName>
        <fullName evidence="3">Uncharacterized protein LOC101857719</fullName>
    </submittedName>
</protein>